<gene>
    <name evidence="1" type="ORF">BW47_04735</name>
</gene>
<dbReference type="EMBL" id="CP007389">
    <property type="protein sequence ID" value="APT74862.1"/>
    <property type="molecule type" value="Genomic_DNA"/>
</dbReference>
<keyword evidence="2" id="KW-1185">Reference proteome</keyword>
<reference evidence="1 2" key="1">
    <citation type="submission" date="2014-02" db="EMBL/GenBank/DDBJ databases">
        <title>Diversity of Thermotogales isolates from hydrothermal vents.</title>
        <authorList>
            <person name="Haverkamp T.H.A."/>
            <person name="Lossouarn J."/>
            <person name="Geslin C."/>
            <person name="Nesbo C.L."/>
        </authorList>
    </citation>
    <scope>NUCLEOTIDE SEQUENCE [LARGE SCALE GENOMIC DNA]</scope>
    <source>
        <strain evidence="1 2">431</strain>
    </source>
</reference>
<name>A0ABN4UZ45_9BACT</name>
<dbReference type="RefSeq" id="WP_012057103.1">
    <property type="nucleotide sequence ID" value="NZ_CP007389.1"/>
</dbReference>
<proteinExistence type="predicted"/>
<evidence type="ECO:0000313" key="1">
    <source>
        <dbReference type="EMBL" id="APT74862.1"/>
    </source>
</evidence>
<accession>A0ABN4UZ45</accession>
<evidence type="ECO:0000313" key="2">
    <source>
        <dbReference type="Proteomes" id="UP000185490"/>
    </source>
</evidence>
<organism evidence="1 2">
    <name type="scientific">Thermosipho melanesiensis</name>
    <dbReference type="NCBI Taxonomy" id="46541"/>
    <lineage>
        <taxon>Bacteria</taxon>
        <taxon>Thermotogati</taxon>
        <taxon>Thermotogota</taxon>
        <taxon>Thermotogae</taxon>
        <taxon>Thermotogales</taxon>
        <taxon>Fervidobacteriaceae</taxon>
        <taxon>Thermosipho</taxon>
    </lineage>
</organism>
<dbReference type="Proteomes" id="UP000185490">
    <property type="component" value="Chromosome"/>
</dbReference>
<sequence>MKKIILMILVIVLIFIVWSCGLKIPERLPKNVNINYSKHLEFPITTIKTSLAEFANPLIKKFEDMGFYVSNENPITLSYATSIEFSPAKMLEELNQTIKQNLSDFATSISFSFSIADISNLSISDQIILPEFQPLTDTLDIDSINIGDITLLSTSITLYNGSFILDIPFSTDKFSSINILEALLNINKNSTEIDVSKVELEILINDQKFVDNSLIQNLTLNNGDTLTLVATYTGTTPGNLDISMVLSSVNINRGNGLNIENVSIHKSLSPINIDNKIWNLYLFGTLDTSFNLEATNVNINTEIIVKSNSEIIAQGNPVTFDQNKKISADIPLNIEATITLSGNNADIDLTTPVSYTITPNISIEKIKNYPVNLEQYIALPEEILETEIGTGTLYINFSGLTNIDATGLINDGTNTSNLFVLGNSIALDLSNISLPATFTLQFVSGDVDNNTISFTSSLSDDFEISQAKISNSLLSNSKHEILFNFPHELKDYLNTADATVLIQLDYAATNISDLTLKIQSNFLENKDIPISGKGTESISNTVKTIDFSSMDSISITIEATGNPIISNVKKSEIYGIEISATIPEFEIDNFNVKSQKIGILPELTFIDFSSNDDAASILKNFETEISMPIKYLSTDTTIDSTLSLLISGELVELKNGDEIDIGPILNQLIKNASPITFAASLTTDSGILTKTSIFGLDATLILPLSGTPLTDTPIFEETIDISDLKDLVDILDSATLKFAEWKNTTGINAKVKILDKEFALAESTPILSLSHEDFLNLLNPSTLSILLPKDIYFEFNQEGVLDIAPYIVLDLTVATNISLEGRE</sequence>
<protein>
    <submittedName>
        <fullName evidence="1">Uncharacterized protein</fullName>
    </submittedName>
</protein>